<dbReference type="Pfam" id="PF05222">
    <property type="entry name" value="AlaDh_PNT_N"/>
    <property type="match status" value="1"/>
</dbReference>
<dbReference type="VEuPathDB" id="ToxoDB:ETH_00015095"/>
<dbReference type="InterPro" id="IPR036291">
    <property type="entry name" value="NAD(P)-bd_dom_sf"/>
</dbReference>
<proteinExistence type="predicted"/>
<dbReference type="GO" id="GO:0000286">
    <property type="term" value="F:alanine dehydrogenase activity"/>
    <property type="evidence" value="ECO:0007669"/>
    <property type="project" value="TreeGrafter"/>
</dbReference>
<keyword evidence="1" id="KW-0560">Oxidoreductase</keyword>
<protein>
    <submittedName>
        <fullName evidence="4">Alanine dehydrogenase, putative</fullName>
    </submittedName>
</protein>
<feature type="domain" description="Alanine dehydrogenase/pyridine nucleotide transhydrogenase N-terminal" evidence="3">
    <location>
        <begin position="13"/>
        <end position="144"/>
    </location>
</feature>
<dbReference type="RefSeq" id="XP_013234727.1">
    <property type="nucleotide sequence ID" value="XM_013379273.1"/>
</dbReference>
<name>U6L458_EIMTE</name>
<dbReference type="InterPro" id="IPR007886">
    <property type="entry name" value="AlaDH/PNT_N"/>
</dbReference>
<dbReference type="Pfam" id="PF01262">
    <property type="entry name" value="AlaDh_PNT_C"/>
    <property type="match status" value="1"/>
</dbReference>
<dbReference type="InterPro" id="IPR007698">
    <property type="entry name" value="AlaDH/PNT_NAD(H)-bd"/>
</dbReference>
<dbReference type="GeneID" id="25252173"/>
<evidence type="ECO:0000313" key="5">
    <source>
        <dbReference type="Proteomes" id="UP000030747"/>
    </source>
</evidence>
<sequence length="425" mass="43855">MGPQEVAQQTSVGAVMEGPLEYRVVLTPALARELTANGHAVYFQSGFAARAGFTDQMYIHAGAQQCATAEQVYQNCTIMLLVNPPSTEEYKYIRREQVLFSFVPFAATAAAQQQQRELMQALAAAAATLICYSSIVSSSNPTFAPVHYAVCNTAAYLGVQQAANLLANSEGLVFGGPPGAPATSVLVLGGGPCGARAAALAAAAGAQVTVMDTDLALLSRISSSSSSSSSCGVRTLQYSQANLEAILPATNVVFGCAIPAAGRAPVLLSQQQQQLLPAGAAAVDLAAAAGGNFAATKPGSIENPTYSSSGCCMYTAANICCLAPKTSSLAISHAAMPFVLQLANRGWKAAVLNSVGLQQGLFVAAGCCTSAFLAAATGCTYTPVEQLLQHEIQQLPQQQTAIAQLKQQLNTFRGQQQGASFTVEA</sequence>
<dbReference type="PANTHER" id="PTHR42795">
    <property type="entry name" value="ALANINE DEHYDROGENASE"/>
    <property type="match status" value="1"/>
</dbReference>
<dbReference type="VEuPathDB" id="ToxoDB:ETH2_1050800"/>
<evidence type="ECO:0000256" key="1">
    <source>
        <dbReference type="ARBA" id="ARBA00023002"/>
    </source>
</evidence>
<evidence type="ECO:0000259" key="2">
    <source>
        <dbReference type="SMART" id="SM01002"/>
    </source>
</evidence>
<dbReference type="Proteomes" id="UP000030747">
    <property type="component" value="Unassembled WGS sequence"/>
</dbReference>
<organism evidence="4 5">
    <name type="scientific">Eimeria tenella</name>
    <name type="common">Coccidian parasite</name>
    <dbReference type="NCBI Taxonomy" id="5802"/>
    <lineage>
        <taxon>Eukaryota</taxon>
        <taxon>Sar</taxon>
        <taxon>Alveolata</taxon>
        <taxon>Apicomplexa</taxon>
        <taxon>Conoidasida</taxon>
        <taxon>Coccidia</taxon>
        <taxon>Eucoccidiorida</taxon>
        <taxon>Eimeriorina</taxon>
        <taxon>Eimeriidae</taxon>
        <taxon>Eimeria</taxon>
    </lineage>
</organism>
<dbReference type="GO" id="GO:0005886">
    <property type="term" value="C:plasma membrane"/>
    <property type="evidence" value="ECO:0007669"/>
    <property type="project" value="TreeGrafter"/>
</dbReference>
<reference evidence="4" key="1">
    <citation type="submission" date="2013-10" db="EMBL/GenBank/DDBJ databases">
        <title>Genomic analysis of the causative agents of coccidiosis in chickens.</title>
        <authorList>
            <person name="Reid A.J."/>
            <person name="Blake D."/>
            <person name="Billington K."/>
            <person name="Browne H."/>
            <person name="Dunn M."/>
            <person name="Hung S."/>
            <person name="Kawahara F."/>
            <person name="Miranda-Saavedra D."/>
            <person name="Mourier T."/>
            <person name="Nagra H."/>
            <person name="Otto T.D."/>
            <person name="Rawlings N."/>
            <person name="Sanchez A."/>
            <person name="Sanders M."/>
            <person name="Subramaniam C."/>
            <person name="Tay Y."/>
            <person name="Dear P."/>
            <person name="Doerig C."/>
            <person name="Gruber A."/>
            <person name="Parkinson J."/>
            <person name="Shirley M."/>
            <person name="Wan K.L."/>
            <person name="Berriman M."/>
            <person name="Tomley F."/>
            <person name="Pain A."/>
        </authorList>
    </citation>
    <scope>NUCLEOTIDE SEQUENCE [LARGE SCALE GENOMIC DNA]</scope>
    <source>
        <strain evidence="4">Houghton</strain>
    </source>
</reference>
<dbReference type="AlphaFoldDB" id="U6L458"/>
<dbReference type="Gene3D" id="3.40.50.720">
    <property type="entry name" value="NAD(P)-binding Rossmann-like Domain"/>
    <property type="match status" value="2"/>
</dbReference>
<dbReference type="GO" id="GO:0006524">
    <property type="term" value="P:alanine catabolic process"/>
    <property type="evidence" value="ECO:0007669"/>
    <property type="project" value="TreeGrafter"/>
</dbReference>
<accession>U6L458</accession>
<dbReference type="OMA" id="GHQVILQ"/>
<dbReference type="SMART" id="SM01003">
    <property type="entry name" value="AlaDh_PNT_N"/>
    <property type="match status" value="1"/>
</dbReference>
<dbReference type="SUPFAM" id="SSF52283">
    <property type="entry name" value="Formate/glycerate dehydrogenase catalytic domain-like"/>
    <property type="match status" value="1"/>
</dbReference>
<dbReference type="SUPFAM" id="SSF51735">
    <property type="entry name" value="NAD(P)-binding Rossmann-fold domains"/>
    <property type="match status" value="1"/>
</dbReference>
<dbReference type="OrthoDB" id="348484at2759"/>
<feature type="domain" description="Alanine dehydrogenase/pyridine nucleotide transhydrogenase NAD(H)-binding" evidence="2">
    <location>
        <begin position="163"/>
        <end position="315"/>
    </location>
</feature>
<gene>
    <name evidence="4" type="ORF">ETH_00015095</name>
</gene>
<dbReference type="EMBL" id="HG676467">
    <property type="protein sequence ID" value="CDJ43978.1"/>
    <property type="molecule type" value="Genomic_DNA"/>
</dbReference>
<dbReference type="SMART" id="SM01002">
    <property type="entry name" value="AlaDh_PNT_C"/>
    <property type="match status" value="1"/>
</dbReference>
<dbReference type="PANTHER" id="PTHR42795:SF1">
    <property type="entry name" value="ALANINE DEHYDROGENASE"/>
    <property type="match status" value="1"/>
</dbReference>
<evidence type="ECO:0000313" key="4">
    <source>
        <dbReference type="EMBL" id="CDJ43978.1"/>
    </source>
</evidence>
<reference evidence="4" key="2">
    <citation type="submission" date="2013-10" db="EMBL/GenBank/DDBJ databases">
        <authorList>
            <person name="Aslett M."/>
        </authorList>
    </citation>
    <scope>NUCLEOTIDE SEQUENCE [LARGE SCALE GENOMIC DNA]</scope>
    <source>
        <strain evidence="4">Houghton</strain>
    </source>
</reference>
<evidence type="ECO:0000259" key="3">
    <source>
        <dbReference type="SMART" id="SM01003"/>
    </source>
</evidence>
<keyword evidence="5" id="KW-1185">Reference proteome</keyword>